<dbReference type="InterPro" id="IPR019734">
    <property type="entry name" value="TPR_rpt"/>
</dbReference>
<dbReference type="Gene3D" id="1.25.40.10">
    <property type="entry name" value="Tetratricopeptide repeat domain"/>
    <property type="match status" value="6"/>
</dbReference>
<dbReference type="RefSeq" id="WP_132250076.1">
    <property type="nucleotide sequence ID" value="NZ_SMAL01000002.1"/>
</dbReference>
<dbReference type="InterPro" id="IPR006597">
    <property type="entry name" value="Sel1-like"/>
</dbReference>
<dbReference type="Pfam" id="PF08238">
    <property type="entry name" value="Sel1"/>
    <property type="match status" value="20"/>
</dbReference>
<dbReference type="InterPro" id="IPR011990">
    <property type="entry name" value="TPR-like_helical_dom_sf"/>
</dbReference>
<dbReference type="AlphaFoldDB" id="A0A4R3MP28"/>
<sequence length="1129" mass="130374">MGLGSWIRQISLKSKLKKGNIDAAYELANMYLSDTSLSNNEVTGIEYLIQAAQGNVVKAQSDLAKYYLEGKYVTQNTQIAMQWLLSAADNGSESALNDLKNLVERVDSKIAFQWFEKFAAENSKNAYLILGNYYYRGIEGSVPINYNLASEAYLKAMSIGINTVELPYSNLISIGSYFYYQAKKYEMAVYWCNIAADLGDLDSKYILGRCYFDGTGVEKDFQQAFLYFKDSAESGIVESKKYLGICYMYGYGTQKNSTTALQLYNEVSSTYPEVFNYIGQYYIKKKDFTKAVLNYEKADALGIAVENKEEFYNLALYFDEVQNYEKAVHWLNLSSKKDTSEGYYLMARYYFYGRYFQKDQKKAMEMLQNLSIIRYEPALLLLYNLYKNGEDSIEKDKSKAFSYLTSLAELDHSEAIKMLGNTYMQKDSGVVQQDYEQAAKWYDKWYNHIDKKGNISYEHLEEIGQNYWEIKEFKSANRWFSRAVEEGSVIAHNFLGKAYFEGRGMTQNFTKAIKYFKYAAEKGVFESKVYLGQCYMQGLGIASKNSDIALQLFSEVSSIYPVVYNYIGNYYINNNEIATAALNYEKADAAGVAEEKNGEFFNLALYYNEIQNYEKAVHWLSLSSSKDSNYGRFLSALYQFHGRFVTKDTKMAMEIFQQLSDEGYEQAFLKLYDIYNSGEEGIEQNKGKAFSIISRLAELGNVEAIKMVGCAYMQKDSNFMHKDYVQAAIWYDKWYNHKLKVGNVDLSHLEEIGEYYYKINEYNTASKWLIRAVEVGSKTAYVNLGNIASREGDNNKAFEYFSKAAADEVPDGLAYLANCYYIGKGTIIDYSLTYKYFEKAANKGSSIGLYGQAFCLLNNIGVRSTNEDKNKIFTLLSKAVEMNNNNAHELLSNCYELGIGTEVSIDMAIYYLCQYRDDENLLRMVKEKDYVNAYQYVKDREEYLYHKMIFTYFGKGTNRDKDAACEMFVSFYKSKTLRDSCSNHATKSTFKYRIAKDVIEEGIRYERARDYEKAKKYFKAALRFNPQAGIFLARLLFEQGDIDSLPLLDKMSNWEEKDDVYKKCRSIAHNMLGLYYEYFYSKVTNIQTSYTNGFNFKTIDVQNSYLMMEHYMKSVEDEAYKRIGSLIGR</sequence>
<dbReference type="OrthoDB" id="7056571at2"/>
<gene>
    <name evidence="2" type="ORF">EDC18_10235</name>
</gene>
<dbReference type="SUPFAM" id="SSF81901">
    <property type="entry name" value="HCP-like"/>
    <property type="match status" value="5"/>
</dbReference>
<dbReference type="SMART" id="SM00028">
    <property type="entry name" value="TPR"/>
    <property type="match status" value="5"/>
</dbReference>
<keyword evidence="3" id="KW-1185">Reference proteome</keyword>
<feature type="repeat" description="TPR" evidence="1">
    <location>
        <begin position="995"/>
        <end position="1028"/>
    </location>
</feature>
<evidence type="ECO:0000313" key="3">
    <source>
        <dbReference type="Proteomes" id="UP000294902"/>
    </source>
</evidence>
<dbReference type="PANTHER" id="PTHR11102:SF160">
    <property type="entry name" value="ERAD-ASSOCIATED E3 UBIQUITIN-PROTEIN LIGASE COMPONENT HRD3"/>
    <property type="match status" value="1"/>
</dbReference>
<organism evidence="2 3">
    <name type="scientific">Natranaerovirga pectinivora</name>
    <dbReference type="NCBI Taxonomy" id="682400"/>
    <lineage>
        <taxon>Bacteria</taxon>
        <taxon>Bacillati</taxon>
        <taxon>Bacillota</taxon>
        <taxon>Clostridia</taxon>
        <taxon>Lachnospirales</taxon>
        <taxon>Natranaerovirgaceae</taxon>
        <taxon>Natranaerovirga</taxon>
    </lineage>
</organism>
<evidence type="ECO:0000256" key="1">
    <source>
        <dbReference type="PROSITE-ProRule" id="PRU00339"/>
    </source>
</evidence>
<protein>
    <submittedName>
        <fullName evidence="2">TPR repeat protein</fullName>
    </submittedName>
</protein>
<evidence type="ECO:0000313" key="2">
    <source>
        <dbReference type="EMBL" id="TCT16021.1"/>
    </source>
</evidence>
<dbReference type="SMART" id="SM00671">
    <property type="entry name" value="SEL1"/>
    <property type="match status" value="18"/>
</dbReference>
<reference evidence="2 3" key="1">
    <citation type="submission" date="2019-03" db="EMBL/GenBank/DDBJ databases">
        <title>Genomic Encyclopedia of Type Strains, Phase IV (KMG-IV): sequencing the most valuable type-strain genomes for metagenomic binning, comparative biology and taxonomic classification.</title>
        <authorList>
            <person name="Goeker M."/>
        </authorList>
    </citation>
    <scope>NUCLEOTIDE SEQUENCE [LARGE SCALE GENOMIC DNA]</scope>
    <source>
        <strain evidence="2 3">DSM 24629</strain>
    </source>
</reference>
<dbReference type="EMBL" id="SMAL01000002">
    <property type="protein sequence ID" value="TCT16021.1"/>
    <property type="molecule type" value="Genomic_DNA"/>
</dbReference>
<dbReference type="InterPro" id="IPR050767">
    <property type="entry name" value="Sel1_AlgK"/>
</dbReference>
<dbReference type="Proteomes" id="UP000294902">
    <property type="component" value="Unassembled WGS sequence"/>
</dbReference>
<comment type="caution">
    <text evidence="2">The sequence shown here is derived from an EMBL/GenBank/DDBJ whole genome shotgun (WGS) entry which is preliminary data.</text>
</comment>
<dbReference type="PANTHER" id="PTHR11102">
    <property type="entry name" value="SEL-1-LIKE PROTEIN"/>
    <property type="match status" value="1"/>
</dbReference>
<dbReference type="Pfam" id="PF13432">
    <property type="entry name" value="TPR_16"/>
    <property type="match status" value="1"/>
</dbReference>
<proteinExistence type="predicted"/>
<accession>A0A4R3MP28</accession>
<name>A0A4R3MP28_9FIRM</name>
<keyword evidence="1" id="KW-0802">TPR repeat</keyword>
<dbReference type="PROSITE" id="PS50005">
    <property type="entry name" value="TPR"/>
    <property type="match status" value="1"/>
</dbReference>